<feature type="region of interest" description="Disordered" evidence="5">
    <location>
        <begin position="1"/>
        <end position="74"/>
    </location>
</feature>
<feature type="compositionally biased region" description="Basic and acidic residues" evidence="5">
    <location>
        <begin position="41"/>
        <end position="58"/>
    </location>
</feature>
<proteinExistence type="predicted"/>
<feature type="compositionally biased region" description="Basic and acidic residues" evidence="5">
    <location>
        <begin position="1"/>
        <end position="10"/>
    </location>
</feature>
<evidence type="ECO:0000256" key="1">
    <source>
        <dbReference type="ARBA" id="ARBA00004141"/>
    </source>
</evidence>
<dbReference type="PANTHER" id="PTHR17920:SF3">
    <property type="entry name" value="TRANSMEMBRANE AND COILED-COIL DOMAIN-CONTAINING PROTEIN 4"/>
    <property type="match status" value="1"/>
</dbReference>
<organism evidence="6 7">
    <name type="scientific">Macrostomum lignano</name>
    <dbReference type="NCBI Taxonomy" id="282301"/>
    <lineage>
        <taxon>Eukaryota</taxon>
        <taxon>Metazoa</taxon>
        <taxon>Spiralia</taxon>
        <taxon>Lophotrochozoa</taxon>
        <taxon>Platyhelminthes</taxon>
        <taxon>Rhabditophora</taxon>
        <taxon>Macrostomorpha</taxon>
        <taxon>Macrostomida</taxon>
        <taxon>Macrostomidae</taxon>
        <taxon>Macrostomum</taxon>
    </lineage>
</organism>
<feature type="region of interest" description="Disordered" evidence="5">
    <location>
        <begin position="344"/>
        <end position="366"/>
    </location>
</feature>
<dbReference type="PANTHER" id="PTHR17920">
    <property type="entry name" value="TRANSMEMBRANE AND COILED-COIL DOMAIN-CONTAINING PROTEIN 4 TMCO4"/>
    <property type="match status" value="1"/>
</dbReference>
<evidence type="ECO:0000313" key="7">
    <source>
        <dbReference type="WBParaSite" id="maker-unitig_29753-snap-gene-0.1-mRNA-1"/>
    </source>
</evidence>
<sequence>VMQEVRREQVEQAECSGPGQLPVQGAAARRLEAAKTASLSEKARQKTGEAESSSREEETPAAEVVTSEKSEADWRGHFNKPAAAGAAADEAKQKLQAEPGAEATARLNNNNSGMLSDAGIFAYCSLTATALAQLYPEDWHKEFRSRSSWPTCSTSGRIRFATRPTAILRHGQADCSMLPFAEALLTEESRPRLPGDGCYDARARYLLKHVPFAMRISWASLEEWELKTAALLNDPASEAEVVDEAMKRNRRRKVNRLLIGASAVGGGLPEFGLTADCCPRWPPAPASSSAGRAPLAIGTAAGARRPRLRETLKLTVLSACLAAINLASRGTVRLPTNVIDNPWSGDAGNRGCGRRQVSGRRAAEAGEVRQRPVTLIGFSHGRQADLQLPAGAGGVGRKR</sequence>
<dbReference type="GO" id="GO:0016020">
    <property type="term" value="C:membrane"/>
    <property type="evidence" value="ECO:0007669"/>
    <property type="project" value="UniProtKB-SubCell"/>
</dbReference>
<accession>A0A1I8FCZ7</accession>
<evidence type="ECO:0000256" key="3">
    <source>
        <dbReference type="ARBA" id="ARBA00022989"/>
    </source>
</evidence>
<name>A0A1I8FCZ7_9PLAT</name>
<keyword evidence="6" id="KW-1185">Reference proteome</keyword>
<keyword evidence="4" id="KW-0472">Membrane</keyword>
<evidence type="ECO:0000256" key="4">
    <source>
        <dbReference type="ARBA" id="ARBA00023136"/>
    </source>
</evidence>
<evidence type="ECO:0000256" key="2">
    <source>
        <dbReference type="ARBA" id="ARBA00022692"/>
    </source>
</evidence>
<keyword evidence="3" id="KW-1133">Transmembrane helix</keyword>
<reference evidence="7" key="1">
    <citation type="submission" date="2016-11" db="UniProtKB">
        <authorList>
            <consortium name="WormBaseParasite"/>
        </authorList>
    </citation>
    <scope>IDENTIFICATION</scope>
</reference>
<dbReference type="InterPro" id="IPR007941">
    <property type="entry name" value="DUF726"/>
</dbReference>
<dbReference type="Proteomes" id="UP000095280">
    <property type="component" value="Unplaced"/>
</dbReference>
<protein>
    <submittedName>
        <fullName evidence="7">DDE_Tnp_1_7 domain-containing protein</fullName>
    </submittedName>
</protein>
<evidence type="ECO:0000256" key="5">
    <source>
        <dbReference type="SAM" id="MobiDB-lite"/>
    </source>
</evidence>
<dbReference type="WBParaSite" id="maker-unitig_29753-snap-gene-0.1-mRNA-1">
    <property type="protein sequence ID" value="maker-unitig_29753-snap-gene-0.1-mRNA-1"/>
    <property type="gene ID" value="maker-unitig_29753-snap-gene-0.1"/>
</dbReference>
<comment type="subcellular location">
    <subcellularLocation>
        <location evidence="1">Membrane</location>
        <topology evidence="1">Multi-pass membrane protein</topology>
    </subcellularLocation>
</comment>
<dbReference type="AlphaFoldDB" id="A0A1I8FCZ7"/>
<evidence type="ECO:0000313" key="6">
    <source>
        <dbReference type="Proteomes" id="UP000095280"/>
    </source>
</evidence>
<keyword evidence="2" id="KW-0812">Transmembrane</keyword>